<dbReference type="Proteomes" id="UP000799324">
    <property type="component" value="Unassembled WGS sequence"/>
</dbReference>
<dbReference type="OrthoDB" id="630895at2759"/>
<feature type="domain" description="N-acetyltransferase" evidence="1">
    <location>
        <begin position="113"/>
        <end position="247"/>
    </location>
</feature>
<dbReference type="GO" id="GO:0016747">
    <property type="term" value="F:acyltransferase activity, transferring groups other than amino-acyl groups"/>
    <property type="evidence" value="ECO:0007669"/>
    <property type="project" value="InterPro"/>
</dbReference>
<dbReference type="EMBL" id="MU004355">
    <property type="protein sequence ID" value="KAF2655023.1"/>
    <property type="molecule type" value="Genomic_DNA"/>
</dbReference>
<name>A0A6A6T7V8_9PLEO</name>
<reference evidence="2" key="1">
    <citation type="journal article" date="2020" name="Stud. Mycol.">
        <title>101 Dothideomycetes genomes: a test case for predicting lifestyles and emergence of pathogens.</title>
        <authorList>
            <person name="Haridas S."/>
            <person name="Albert R."/>
            <person name="Binder M."/>
            <person name="Bloem J."/>
            <person name="Labutti K."/>
            <person name="Salamov A."/>
            <person name="Andreopoulos B."/>
            <person name="Baker S."/>
            <person name="Barry K."/>
            <person name="Bills G."/>
            <person name="Bluhm B."/>
            <person name="Cannon C."/>
            <person name="Castanera R."/>
            <person name="Culley D."/>
            <person name="Daum C."/>
            <person name="Ezra D."/>
            <person name="Gonzalez J."/>
            <person name="Henrissat B."/>
            <person name="Kuo A."/>
            <person name="Liang C."/>
            <person name="Lipzen A."/>
            <person name="Lutzoni F."/>
            <person name="Magnuson J."/>
            <person name="Mondo S."/>
            <person name="Nolan M."/>
            <person name="Ohm R."/>
            <person name="Pangilinan J."/>
            <person name="Park H.-J."/>
            <person name="Ramirez L."/>
            <person name="Alfaro M."/>
            <person name="Sun H."/>
            <person name="Tritt A."/>
            <person name="Yoshinaga Y."/>
            <person name="Zwiers L.-H."/>
            <person name="Turgeon B."/>
            <person name="Goodwin S."/>
            <person name="Spatafora J."/>
            <person name="Crous P."/>
            <person name="Grigoriev I."/>
        </authorList>
    </citation>
    <scope>NUCLEOTIDE SEQUENCE</scope>
    <source>
        <strain evidence="2">CBS 122681</strain>
    </source>
</reference>
<gene>
    <name evidence="2" type="ORF">K491DRAFT_599634</name>
</gene>
<sequence>MSQKNEQTFPPFAVLTSRLILLPTPIAISISNYRILYATLHADPAFCEMAFSHHFPAVTWSDEQTYEVIHTRDVQRCWGQRGLGDFAVGLLPEVFQQSQSKPGVGRELGRPDSSLRVLEQDDYSRVFASSGWELDSITWIGYAGVRDATATSMPDRTATDHSLPSWLEMIELRYGVASGCWGKGIAKEAAEAVMEWARSERGVKRFIAETEKANARSGKVLEKMGFRMSGTEYWKDPEEIEWERPVA</sequence>
<keyword evidence="3" id="KW-1185">Reference proteome</keyword>
<dbReference type="InterPro" id="IPR051531">
    <property type="entry name" value="N-acetyltransferase"/>
</dbReference>
<dbReference type="Pfam" id="PF13302">
    <property type="entry name" value="Acetyltransf_3"/>
    <property type="match status" value="1"/>
</dbReference>
<evidence type="ECO:0000313" key="2">
    <source>
        <dbReference type="EMBL" id="KAF2655023.1"/>
    </source>
</evidence>
<protein>
    <recommendedName>
        <fullName evidence="1">N-acetyltransferase domain-containing protein</fullName>
    </recommendedName>
</protein>
<dbReference type="Gene3D" id="3.40.630.30">
    <property type="match status" value="1"/>
</dbReference>
<organism evidence="2 3">
    <name type="scientific">Lophiostoma macrostomum CBS 122681</name>
    <dbReference type="NCBI Taxonomy" id="1314788"/>
    <lineage>
        <taxon>Eukaryota</taxon>
        <taxon>Fungi</taxon>
        <taxon>Dikarya</taxon>
        <taxon>Ascomycota</taxon>
        <taxon>Pezizomycotina</taxon>
        <taxon>Dothideomycetes</taxon>
        <taxon>Pleosporomycetidae</taxon>
        <taxon>Pleosporales</taxon>
        <taxon>Lophiostomataceae</taxon>
        <taxon>Lophiostoma</taxon>
    </lineage>
</organism>
<dbReference type="PROSITE" id="PS51186">
    <property type="entry name" value="GNAT"/>
    <property type="match status" value="1"/>
</dbReference>
<accession>A0A6A6T7V8</accession>
<dbReference type="InterPro" id="IPR016181">
    <property type="entry name" value="Acyl_CoA_acyltransferase"/>
</dbReference>
<evidence type="ECO:0000313" key="3">
    <source>
        <dbReference type="Proteomes" id="UP000799324"/>
    </source>
</evidence>
<proteinExistence type="predicted"/>
<dbReference type="PANTHER" id="PTHR43792">
    <property type="entry name" value="GNAT FAMILY, PUTATIVE (AFU_ORTHOLOGUE AFUA_3G00765)-RELATED-RELATED"/>
    <property type="match status" value="1"/>
</dbReference>
<dbReference type="AlphaFoldDB" id="A0A6A6T7V8"/>
<dbReference type="InterPro" id="IPR000182">
    <property type="entry name" value="GNAT_dom"/>
</dbReference>
<dbReference type="CDD" id="cd04301">
    <property type="entry name" value="NAT_SF"/>
    <property type="match status" value="1"/>
</dbReference>
<dbReference type="PANTHER" id="PTHR43792:SF1">
    <property type="entry name" value="N-ACETYLTRANSFERASE DOMAIN-CONTAINING PROTEIN"/>
    <property type="match status" value="1"/>
</dbReference>
<dbReference type="SUPFAM" id="SSF55729">
    <property type="entry name" value="Acyl-CoA N-acyltransferases (Nat)"/>
    <property type="match status" value="1"/>
</dbReference>
<evidence type="ECO:0000259" key="1">
    <source>
        <dbReference type="PROSITE" id="PS51186"/>
    </source>
</evidence>